<sequence length="62" mass="6983">MQQTPEGRWTNVRNTVSHLTNLVISYGRSTKTSQSAGGMNLDPQLHLIKPRQPYDLKPLLPP</sequence>
<reference evidence="2" key="1">
    <citation type="journal article" date="2015" name="Genome Biol. Evol.">
        <title>Organellar Genomes of White Spruce (Picea glauca): Assembly and Annotation.</title>
        <authorList>
            <person name="Jackman S.D."/>
            <person name="Warren R.L."/>
            <person name="Gibb E.A."/>
            <person name="Vandervalk B.P."/>
            <person name="Mohamadi H."/>
            <person name="Chu J."/>
            <person name="Raymond A."/>
            <person name="Pleasance S."/>
            <person name="Coope R."/>
            <person name="Wildung M.R."/>
            <person name="Ritland C.E."/>
            <person name="Bousquet J."/>
            <person name="Jones S.J."/>
            <person name="Bohlmann J."/>
            <person name="Birol I."/>
        </authorList>
    </citation>
    <scope>NUCLEOTIDE SEQUENCE [LARGE SCALE GENOMIC DNA]</scope>
    <source>
        <tissue evidence="2">Flushing bud</tissue>
    </source>
</reference>
<geneLocation type="mitochondrion" evidence="2"/>
<evidence type="ECO:0000256" key="1">
    <source>
        <dbReference type="SAM" id="MobiDB-lite"/>
    </source>
</evidence>
<protein>
    <submittedName>
        <fullName evidence="2">Uncharacterized protein</fullName>
    </submittedName>
</protein>
<comment type="caution">
    <text evidence="2">The sequence shown here is derived from an EMBL/GenBank/DDBJ whole genome shotgun (WGS) entry which is preliminary data.</text>
</comment>
<feature type="region of interest" description="Disordered" evidence="1">
    <location>
        <begin position="30"/>
        <end position="62"/>
    </location>
</feature>
<gene>
    <name evidence="2" type="ORF">ABT39_MTgene5114</name>
</gene>
<organism evidence="2">
    <name type="scientific">Picea glauca</name>
    <name type="common">White spruce</name>
    <name type="synonym">Pinus glauca</name>
    <dbReference type="NCBI Taxonomy" id="3330"/>
    <lineage>
        <taxon>Eukaryota</taxon>
        <taxon>Viridiplantae</taxon>
        <taxon>Streptophyta</taxon>
        <taxon>Embryophyta</taxon>
        <taxon>Tracheophyta</taxon>
        <taxon>Spermatophyta</taxon>
        <taxon>Pinopsida</taxon>
        <taxon>Pinidae</taxon>
        <taxon>Conifers I</taxon>
        <taxon>Pinales</taxon>
        <taxon>Pinaceae</taxon>
        <taxon>Picea</taxon>
    </lineage>
</organism>
<proteinExistence type="predicted"/>
<evidence type="ECO:0000313" key="2">
    <source>
        <dbReference type="EMBL" id="KUM48118.1"/>
    </source>
</evidence>
<name>A0A101LZK4_PICGL</name>
<keyword evidence="2" id="KW-0496">Mitochondrion</keyword>
<accession>A0A101LZK4</accession>
<dbReference type="EMBL" id="LKAM01000006">
    <property type="protein sequence ID" value="KUM48118.1"/>
    <property type="molecule type" value="Genomic_DNA"/>
</dbReference>
<dbReference type="AlphaFoldDB" id="A0A101LZK4"/>